<keyword evidence="10" id="KW-1185">Reference proteome</keyword>
<dbReference type="InterPro" id="IPR037066">
    <property type="entry name" value="Plug_dom_sf"/>
</dbReference>
<evidence type="ECO:0000313" key="9">
    <source>
        <dbReference type="EMBL" id="OQP68317.1"/>
    </source>
</evidence>
<keyword evidence="5 7" id="KW-0472">Membrane</keyword>
<dbReference type="Gene3D" id="3.55.50.30">
    <property type="match status" value="1"/>
</dbReference>
<comment type="similarity">
    <text evidence="7">Belongs to the TonB-dependent receptor family.</text>
</comment>
<name>A0A1V9GCQ3_9BACT</name>
<keyword evidence="4 7" id="KW-0812">Transmembrane</keyword>
<dbReference type="Gene3D" id="2.170.130.10">
    <property type="entry name" value="TonB-dependent receptor, plug domain"/>
    <property type="match status" value="1"/>
</dbReference>
<keyword evidence="3 7" id="KW-1134">Transmembrane beta strand</keyword>
<comment type="subcellular location">
    <subcellularLocation>
        <location evidence="1 7">Cell outer membrane</location>
        <topology evidence="1 7">Multi-pass membrane protein</topology>
    </subcellularLocation>
</comment>
<dbReference type="SUPFAM" id="SSF49464">
    <property type="entry name" value="Carboxypeptidase regulatory domain-like"/>
    <property type="match status" value="1"/>
</dbReference>
<dbReference type="Pfam" id="PF07715">
    <property type="entry name" value="Plug"/>
    <property type="match status" value="1"/>
</dbReference>
<dbReference type="GO" id="GO:0009279">
    <property type="term" value="C:cell outer membrane"/>
    <property type="evidence" value="ECO:0007669"/>
    <property type="project" value="UniProtKB-SubCell"/>
</dbReference>
<dbReference type="NCBIfam" id="TIGR04057">
    <property type="entry name" value="SusC_RagA_signa"/>
    <property type="match status" value="1"/>
</dbReference>
<dbReference type="STRING" id="550983.A4R26_00465"/>
<evidence type="ECO:0000256" key="2">
    <source>
        <dbReference type="ARBA" id="ARBA00022448"/>
    </source>
</evidence>
<feature type="domain" description="TonB-dependent receptor plug" evidence="8">
    <location>
        <begin position="226"/>
        <end position="339"/>
    </location>
</feature>
<evidence type="ECO:0000256" key="5">
    <source>
        <dbReference type="ARBA" id="ARBA00023136"/>
    </source>
</evidence>
<dbReference type="SUPFAM" id="SSF56935">
    <property type="entry name" value="Porins"/>
    <property type="match status" value="1"/>
</dbReference>
<dbReference type="Gene3D" id="2.60.40.1120">
    <property type="entry name" value="Carboxypeptidase-like, regulatory domain"/>
    <property type="match status" value="1"/>
</dbReference>
<evidence type="ECO:0000256" key="6">
    <source>
        <dbReference type="ARBA" id="ARBA00023237"/>
    </source>
</evidence>
<evidence type="ECO:0000256" key="7">
    <source>
        <dbReference type="PROSITE-ProRule" id="PRU01360"/>
    </source>
</evidence>
<organism evidence="9 10">
    <name type="scientific">Niastella populi</name>
    <dbReference type="NCBI Taxonomy" id="550983"/>
    <lineage>
        <taxon>Bacteria</taxon>
        <taxon>Pseudomonadati</taxon>
        <taxon>Bacteroidota</taxon>
        <taxon>Chitinophagia</taxon>
        <taxon>Chitinophagales</taxon>
        <taxon>Chitinophagaceae</taxon>
        <taxon>Niastella</taxon>
    </lineage>
</organism>
<dbReference type="InterPro" id="IPR023997">
    <property type="entry name" value="TonB-dep_OMP_SusC/RagA_CS"/>
</dbReference>
<dbReference type="Pfam" id="PF13715">
    <property type="entry name" value="CarbopepD_reg_2"/>
    <property type="match status" value="1"/>
</dbReference>
<reference evidence="10" key="1">
    <citation type="submission" date="2016-04" db="EMBL/GenBank/DDBJ databases">
        <authorList>
            <person name="Chen L."/>
            <person name="Zhuang W."/>
            <person name="Wang G."/>
        </authorList>
    </citation>
    <scope>NUCLEOTIDE SEQUENCE [LARGE SCALE GENOMIC DNA]</scope>
    <source>
        <strain evidence="10">208</strain>
    </source>
</reference>
<evidence type="ECO:0000256" key="4">
    <source>
        <dbReference type="ARBA" id="ARBA00022692"/>
    </source>
</evidence>
<gene>
    <name evidence="9" type="ORF">A4R26_00465</name>
</gene>
<dbReference type="InterPro" id="IPR023996">
    <property type="entry name" value="TonB-dep_OMP_SusC/RagA"/>
</dbReference>
<protein>
    <recommendedName>
        <fullName evidence="8">TonB-dependent receptor plug domain-containing protein</fullName>
    </recommendedName>
</protein>
<evidence type="ECO:0000256" key="1">
    <source>
        <dbReference type="ARBA" id="ARBA00004571"/>
    </source>
</evidence>
<dbReference type="PROSITE" id="PS52016">
    <property type="entry name" value="TONB_DEPENDENT_REC_3"/>
    <property type="match status" value="1"/>
</dbReference>
<keyword evidence="2 7" id="KW-0813">Transport</keyword>
<dbReference type="NCBIfam" id="TIGR04056">
    <property type="entry name" value="OMP_RagA_SusC"/>
    <property type="match status" value="1"/>
</dbReference>
<evidence type="ECO:0000259" key="8">
    <source>
        <dbReference type="Pfam" id="PF07715"/>
    </source>
</evidence>
<comment type="caution">
    <text evidence="9">The sequence shown here is derived from an EMBL/GenBank/DDBJ whole genome shotgun (WGS) entry which is preliminary data.</text>
</comment>
<dbReference type="InterPro" id="IPR036942">
    <property type="entry name" value="Beta-barrel_TonB_sf"/>
</dbReference>
<dbReference type="AlphaFoldDB" id="A0A1V9GCQ3"/>
<dbReference type="InterPro" id="IPR039426">
    <property type="entry name" value="TonB-dep_rcpt-like"/>
</dbReference>
<sequence length="1163" mass="126753">MQLTANGKTGTASRLRLKLFLRMKLITILLVVGCVQLHARGFSQTISLTVKNHPLDRVLSEIGNQSGYFFFYRYNELQDAKRVTLNLKNVPLEKALQESLKGQPFTYTIDQKTIVITRVKAVTVKEPQPVVVIEETRGTVVGEKGEPLAGATVQVKGTSLMRVTDAKGNFRFDDLGPAAVLVISYTGYEEQEVPVAGKTSVTVRMRTANQHLNAIVVVGYGTQLRKDVTGSISTINSQKIKDQPVVSIDQAMAGQMAGVQVTQATGAPGGGAAVRIRGAGSLSAGNEPLYVIDGFPVTNDYDQRNNPLNTINPADIESIQVLKDASATAIYGSRGSNGVVIITTKSGKNGVTRMNVNVTTGVQTVEKLVDVLNAREFANYVNESRNNAWVNSGAGRSASDPNSARLNNVMYRLPDALSNPDSLGEGTNWQKEIFRAAYMQNYQLNISGGNDKTNYFISAGYLNQQGVVLNSDLKRYSFRINAESKLNDNLKVGANLMPAYTFTNLVTAEGNWQGGGIIQSAITAGPHLKPYDASGNYTKITGQGIGTSEVDNPVKLAREGMNQLGSLRLLGTAFAELSIAKQFTFKALAGTDIRNNRQDVFSPSIVNPNSVNATKVPTGSSSTFESKNWLAEFTLNYNRTFNRHKVQGLLGYTVQKEYIDENTINGTNFPNDIIRTINAAGLITSANSTKEEWSLLSYLARLNYSYDGKYLLTAAFRRDGSSRFGSDNRWGLFPSLSVGWRLSEENFLKNVSWISDLKLRASYGLTGNNFISNYGHIGLTIADNYVFGNNGGSVSNGIRLNNIPNSELGWEKNRQMDAGFELVVLGNRLTLVADYYNKRTSDLLLSVPVPTLTGYSNALQNIGEIENRGFEFAITSRNTTGKFRWTTDVNFSTNRVKVIALGPDGSPIISRQATSASAPTHITQIGDVPGAFFGYQVTGVYQNDAEVAKGPSIINANGTTQSRPGQLKFLDVNDDGEITSDDRTVIGDPFPDFTYGITNTFSYSNFDLAFTLQGVQGVEVLNLARRYYGNYAGSYNVLRSAANGWRSESQPGDGITPMIDRNFNSYAGSNVINNVTSNFVENGSFLRIRNITLGYSLPQEALRTLRINNARFSFTVQNAYTFTRYEGYNPEVSAQGGSPLVPGVDAGGYPLARSFNLGINIGF</sequence>
<evidence type="ECO:0000256" key="3">
    <source>
        <dbReference type="ARBA" id="ARBA00022452"/>
    </source>
</evidence>
<dbReference type="EMBL" id="LWBP01000001">
    <property type="protein sequence ID" value="OQP68317.1"/>
    <property type="molecule type" value="Genomic_DNA"/>
</dbReference>
<accession>A0A1V9GCQ3</accession>
<keyword evidence="6 7" id="KW-0998">Cell outer membrane</keyword>
<dbReference type="InterPro" id="IPR012910">
    <property type="entry name" value="Plug_dom"/>
</dbReference>
<evidence type="ECO:0000313" key="10">
    <source>
        <dbReference type="Proteomes" id="UP000192276"/>
    </source>
</evidence>
<dbReference type="FunFam" id="2.170.130.10:FF:000008">
    <property type="entry name" value="SusC/RagA family TonB-linked outer membrane protein"/>
    <property type="match status" value="1"/>
</dbReference>
<dbReference type="Gene3D" id="2.40.170.20">
    <property type="entry name" value="TonB-dependent receptor, beta-barrel domain"/>
    <property type="match status" value="1"/>
</dbReference>
<dbReference type="InterPro" id="IPR008969">
    <property type="entry name" value="CarboxyPept-like_regulatory"/>
</dbReference>
<dbReference type="Proteomes" id="UP000192276">
    <property type="component" value="Unassembled WGS sequence"/>
</dbReference>
<proteinExistence type="inferred from homology"/>